<evidence type="ECO:0000256" key="1">
    <source>
        <dbReference type="SAM" id="MobiDB-lite"/>
    </source>
</evidence>
<dbReference type="PANTHER" id="PTHR40763">
    <property type="entry name" value="MEMBRANE PROTEIN-RELATED"/>
    <property type="match status" value="1"/>
</dbReference>
<evidence type="ECO:0008006" key="6">
    <source>
        <dbReference type="Google" id="ProtNLM"/>
    </source>
</evidence>
<gene>
    <name evidence="4" type="ORF">GCM10011583_19320</name>
</gene>
<dbReference type="PANTHER" id="PTHR40763:SF4">
    <property type="entry name" value="DUF1707 DOMAIN-CONTAINING PROTEIN"/>
    <property type="match status" value="1"/>
</dbReference>
<dbReference type="Pfam" id="PF08044">
    <property type="entry name" value="DUF1707"/>
    <property type="match status" value="1"/>
</dbReference>
<accession>A0ABQ2E1Q3</accession>
<comment type="caution">
    <text evidence="4">The sequence shown here is derived from an EMBL/GenBank/DDBJ whole genome shotgun (WGS) entry which is preliminary data.</text>
</comment>
<dbReference type="InterPro" id="IPR012551">
    <property type="entry name" value="DUF1707_SHOCT-like"/>
</dbReference>
<dbReference type="EMBL" id="BMMV01000005">
    <property type="protein sequence ID" value="GGJ87947.1"/>
    <property type="molecule type" value="Genomic_DNA"/>
</dbReference>
<reference evidence="5" key="1">
    <citation type="journal article" date="2019" name="Int. J. Syst. Evol. Microbiol.">
        <title>The Global Catalogue of Microorganisms (GCM) 10K type strain sequencing project: providing services to taxonomists for standard genome sequencing and annotation.</title>
        <authorList>
            <consortium name="The Broad Institute Genomics Platform"/>
            <consortium name="The Broad Institute Genome Sequencing Center for Infectious Disease"/>
            <person name="Wu L."/>
            <person name="Ma J."/>
        </authorList>
    </citation>
    <scope>NUCLEOTIDE SEQUENCE [LARGE SCALE GENOMIC DNA]</scope>
    <source>
        <strain evidence="5">CGMCC 4.7275</strain>
    </source>
</reference>
<dbReference type="RefSeq" id="WP_189106946.1">
    <property type="nucleotide sequence ID" value="NZ_BMMV01000005.1"/>
</dbReference>
<dbReference type="InterPro" id="IPR024425">
    <property type="entry name" value="LiaF-like_C"/>
</dbReference>
<organism evidence="4 5">
    <name type="scientific">Streptomyces camponoticapitis</name>
    <dbReference type="NCBI Taxonomy" id="1616125"/>
    <lineage>
        <taxon>Bacteria</taxon>
        <taxon>Bacillati</taxon>
        <taxon>Actinomycetota</taxon>
        <taxon>Actinomycetes</taxon>
        <taxon>Kitasatosporales</taxon>
        <taxon>Streptomycetaceae</taxon>
        <taxon>Streptomyces</taxon>
    </lineage>
</organism>
<evidence type="ECO:0000259" key="2">
    <source>
        <dbReference type="Pfam" id="PF08044"/>
    </source>
</evidence>
<keyword evidence="5" id="KW-1185">Reference proteome</keyword>
<name>A0ABQ2E1Q3_9ACTN</name>
<feature type="domain" description="Cell wall-active antibiotics response LiaF-like C-terminal" evidence="3">
    <location>
        <begin position="114"/>
        <end position="170"/>
    </location>
</feature>
<sequence length="231" mass="25495">MTSELPEMRASDSERERVAELLRDALSEGRIDMDEFDTRLDATYKARTRGELQPLVADLPAAGSTADLSPAGSSDTVEGAGRFATWIGRGRATSRAALSFWGGFNRKGTWTVGRRFHAFTMMGGGQIDLREARFEEREATIRCFALMGGIHVVVPPDMDVTVRGFSLMGGFGESGESTEMSPGSPRVIITGFALMGGVGVERKMRSVEKRRLKEERKKAELEKDRLRKELD</sequence>
<proteinExistence type="predicted"/>
<evidence type="ECO:0000313" key="5">
    <source>
        <dbReference type="Proteomes" id="UP000660265"/>
    </source>
</evidence>
<feature type="domain" description="DUF1707" evidence="2">
    <location>
        <begin position="8"/>
        <end position="60"/>
    </location>
</feature>
<evidence type="ECO:0000259" key="3">
    <source>
        <dbReference type="Pfam" id="PF09922"/>
    </source>
</evidence>
<dbReference type="Proteomes" id="UP000660265">
    <property type="component" value="Unassembled WGS sequence"/>
</dbReference>
<protein>
    <recommendedName>
        <fullName evidence="6">DUF1707 domain-containing protein</fullName>
    </recommendedName>
</protein>
<feature type="region of interest" description="Disordered" evidence="1">
    <location>
        <begin position="208"/>
        <end position="231"/>
    </location>
</feature>
<evidence type="ECO:0000313" key="4">
    <source>
        <dbReference type="EMBL" id="GGJ87947.1"/>
    </source>
</evidence>
<dbReference type="Pfam" id="PF09922">
    <property type="entry name" value="LiaF-like_C"/>
    <property type="match status" value="1"/>
</dbReference>